<name>A0A9P1H5Y6_9PEZI</name>
<dbReference type="InterPro" id="IPR037175">
    <property type="entry name" value="KFase_sf"/>
</dbReference>
<gene>
    <name evidence="2" type="ORF">PPNO1_LOCUS5618</name>
</gene>
<dbReference type="InterPro" id="IPR007325">
    <property type="entry name" value="KFase/CYL"/>
</dbReference>
<sequence>MDTTFPDYDDLPSVEGISEPCAWGLFSRNGEKDLYGCLHKVTPDIIREATAEVKDGVSISLNPHAIKVREIEEIAREQGVTFKQGDVIIIRTGYTDIVGAAEPEEQEAMINTGMSAGVEGSIDAVKWFWNTHCSAVASDSVGFEVLPATKDGVIGAGGSPDLEL</sequence>
<evidence type="ECO:0000256" key="1">
    <source>
        <dbReference type="ARBA" id="ARBA00007865"/>
    </source>
</evidence>
<dbReference type="AlphaFoldDB" id="A0A9P1H5Y6"/>
<proteinExistence type="inferred from homology"/>
<dbReference type="OrthoDB" id="5396at2759"/>
<dbReference type="GO" id="GO:0019441">
    <property type="term" value="P:L-tryptophan catabolic process to kynurenine"/>
    <property type="evidence" value="ECO:0007669"/>
    <property type="project" value="InterPro"/>
</dbReference>
<organism evidence="2 3">
    <name type="scientific">Parascedosporium putredinis</name>
    <dbReference type="NCBI Taxonomy" id="1442378"/>
    <lineage>
        <taxon>Eukaryota</taxon>
        <taxon>Fungi</taxon>
        <taxon>Dikarya</taxon>
        <taxon>Ascomycota</taxon>
        <taxon>Pezizomycotina</taxon>
        <taxon>Sordariomycetes</taxon>
        <taxon>Hypocreomycetidae</taxon>
        <taxon>Microascales</taxon>
        <taxon>Microascaceae</taxon>
        <taxon>Parascedosporium</taxon>
    </lineage>
</organism>
<dbReference type="Gene3D" id="3.50.30.50">
    <property type="entry name" value="Putative cyclase"/>
    <property type="match status" value="1"/>
</dbReference>
<protein>
    <submittedName>
        <fullName evidence="2">Uncharacterized protein</fullName>
    </submittedName>
</protein>
<accession>A0A9P1H5Y6</accession>
<comment type="caution">
    <text evidence="2">The sequence shown here is derived from an EMBL/GenBank/DDBJ whole genome shotgun (WGS) entry which is preliminary data.</text>
</comment>
<evidence type="ECO:0000313" key="2">
    <source>
        <dbReference type="EMBL" id="CAI4215945.1"/>
    </source>
</evidence>
<evidence type="ECO:0000313" key="3">
    <source>
        <dbReference type="Proteomes" id="UP000838763"/>
    </source>
</evidence>
<dbReference type="PANTHER" id="PTHR34861">
    <property type="match status" value="1"/>
</dbReference>
<dbReference type="Proteomes" id="UP000838763">
    <property type="component" value="Unassembled WGS sequence"/>
</dbReference>
<reference evidence="2" key="1">
    <citation type="submission" date="2022-11" db="EMBL/GenBank/DDBJ databases">
        <authorList>
            <person name="Scott C."/>
            <person name="Bruce N."/>
        </authorList>
    </citation>
    <scope>NUCLEOTIDE SEQUENCE</scope>
</reference>
<dbReference type="Pfam" id="PF04199">
    <property type="entry name" value="Cyclase"/>
    <property type="match status" value="1"/>
</dbReference>
<keyword evidence="3" id="KW-1185">Reference proteome</keyword>
<dbReference type="EMBL" id="CALLCH030000013">
    <property type="protein sequence ID" value="CAI4215945.1"/>
    <property type="molecule type" value="Genomic_DNA"/>
</dbReference>
<dbReference type="GO" id="GO:0004061">
    <property type="term" value="F:arylformamidase activity"/>
    <property type="evidence" value="ECO:0007669"/>
    <property type="project" value="InterPro"/>
</dbReference>
<comment type="similarity">
    <text evidence="1">Belongs to the Cyclase 1 superfamily.</text>
</comment>